<comment type="caution">
    <text evidence="3">The sequence shown here is derived from an EMBL/GenBank/DDBJ whole genome shotgun (WGS) entry which is preliminary data.</text>
</comment>
<gene>
    <name evidence="3" type="ORF">APE01nite_20120</name>
</gene>
<dbReference type="Pfam" id="PF13676">
    <property type="entry name" value="TIR_2"/>
    <property type="match status" value="1"/>
</dbReference>
<organism evidence="3 4">
    <name type="scientific">Acetobacter peroxydans</name>
    <dbReference type="NCBI Taxonomy" id="104098"/>
    <lineage>
        <taxon>Bacteria</taxon>
        <taxon>Pseudomonadati</taxon>
        <taxon>Pseudomonadota</taxon>
        <taxon>Alphaproteobacteria</taxon>
        <taxon>Acetobacterales</taxon>
        <taxon>Acetobacteraceae</taxon>
        <taxon>Acetobacter</taxon>
    </lineage>
</organism>
<evidence type="ECO:0000259" key="2">
    <source>
        <dbReference type="Pfam" id="PF13676"/>
    </source>
</evidence>
<evidence type="ECO:0000256" key="1">
    <source>
        <dbReference type="SAM" id="Coils"/>
    </source>
</evidence>
<name>A0A4Y3TZT7_9PROT</name>
<dbReference type="Proteomes" id="UP000317730">
    <property type="component" value="Unassembled WGS sequence"/>
</dbReference>
<accession>A0A4Y3TZT7</accession>
<reference evidence="3 4" key="1">
    <citation type="submission" date="2019-06" db="EMBL/GenBank/DDBJ databases">
        <title>Whole genome shotgun sequence of Acetobacter peroxydans NBRC 13755.</title>
        <authorList>
            <person name="Hosoyama A."/>
            <person name="Uohara A."/>
            <person name="Ohji S."/>
            <person name="Ichikawa N."/>
        </authorList>
    </citation>
    <scope>NUCLEOTIDE SEQUENCE [LARGE SCALE GENOMIC DNA]</scope>
    <source>
        <strain evidence="3 4">NBRC 13755</strain>
    </source>
</reference>
<feature type="coiled-coil region" evidence="1">
    <location>
        <begin position="6"/>
        <end position="38"/>
    </location>
</feature>
<protein>
    <recommendedName>
        <fullName evidence="2">TIR domain-containing protein</fullName>
    </recommendedName>
</protein>
<dbReference type="InterPro" id="IPR035897">
    <property type="entry name" value="Toll_tir_struct_dom_sf"/>
</dbReference>
<feature type="domain" description="TIR" evidence="2">
    <location>
        <begin position="50"/>
        <end position="146"/>
    </location>
</feature>
<keyword evidence="1" id="KW-0175">Coiled coil</keyword>
<dbReference type="InterPro" id="IPR000157">
    <property type="entry name" value="TIR_dom"/>
</dbReference>
<keyword evidence="4" id="KW-1185">Reference proteome</keyword>
<evidence type="ECO:0000313" key="3">
    <source>
        <dbReference type="EMBL" id="GEB86215.1"/>
    </source>
</evidence>
<dbReference type="EMBL" id="BJMV01000011">
    <property type="protein sequence ID" value="GEB86215.1"/>
    <property type="molecule type" value="Genomic_DNA"/>
</dbReference>
<dbReference type="GO" id="GO:0007165">
    <property type="term" value="P:signal transduction"/>
    <property type="evidence" value="ECO:0007669"/>
    <property type="project" value="InterPro"/>
</dbReference>
<dbReference type="AlphaFoldDB" id="A0A4Y3TZT7"/>
<proteinExistence type="predicted"/>
<sequence length="202" mass="22614">MSYFTLDEVRRAFQNAQVKNAQAKNALREIAMESLNEEAAAVRDSDNFDIFLSHSLMDADVVAGVKSILESQGHTVYVDWIVDGQLDRHAVTPKTADILRQRMRQSESMIFATSESSSKSRWMPWELGYFDGLRQGRIAILPLVASSGATFEGQEYLGLYPLIELLPVAQGVKRAFVTKGATSREYLPITDFQKGVTAFKTR</sequence>
<dbReference type="OrthoDB" id="9810385at2"/>
<dbReference type="Gene3D" id="3.40.50.10140">
    <property type="entry name" value="Toll/interleukin-1 receptor homology (TIR) domain"/>
    <property type="match status" value="1"/>
</dbReference>
<dbReference type="RefSeq" id="WP_141377182.1">
    <property type="nucleotide sequence ID" value="NZ_BAPL01000002.1"/>
</dbReference>
<dbReference type="SUPFAM" id="SSF52200">
    <property type="entry name" value="Toll/Interleukin receptor TIR domain"/>
    <property type="match status" value="1"/>
</dbReference>
<evidence type="ECO:0000313" key="4">
    <source>
        <dbReference type="Proteomes" id="UP000317730"/>
    </source>
</evidence>